<dbReference type="PROSITE" id="PS51186">
    <property type="entry name" value="GNAT"/>
    <property type="match status" value="1"/>
</dbReference>
<accession>B8GRQ7</accession>
<name>B8GRQ7_THISH</name>
<dbReference type="OrthoDB" id="273614at2"/>
<keyword evidence="2" id="KW-0808">Transferase</keyword>
<proteinExistence type="predicted"/>
<dbReference type="InterPro" id="IPR016181">
    <property type="entry name" value="Acyl_CoA_acyltransferase"/>
</dbReference>
<dbReference type="HOGENOM" id="CLU_119383_0_0_6"/>
<dbReference type="Gene3D" id="3.40.630.30">
    <property type="match status" value="1"/>
</dbReference>
<evidence type="ECO:0000313" key="3">
    <source>
        <dbReference type="Proteomes" id="UP000002383"/>
    </source>
</evidence>
<dbReference type="eggNOG" id="COG0456">
    <property type="taxonomic scope" value="Bacteria"/>
</dbReference>
<dbReference type="SUPFAM" id="SSF55729">
    <property type="entry name" value="Acyl-CoA N-acyltransferases (Nat)"/>
    <property type="match status" value="1"/>
</dbReference>
<dbReference type="InterPro" id="IPR000182">
    <property type="entry name" value="GNAT_dom"/>
</dbReference>
<dbReference type="Proteomes" id="UP000002383">
    <property type="component" value="Chromosome"/>
</dbReference>
<protein>
    <submittedName>
        <fullName evidence="2">GCN5-related N-acetyltransferase</fullName>
    </submittedName>
</protein>
<evidence type="ECO:0000313" key="2">
    <source>
        <dbReference type="EMBL" id="ACL72611.1"/>
    </source>
</evidence>
<feature type="domain" description="N-acetyltransferase" evidence="1">
    <location>
        <begin position="11"/>
        <end position="167"/>
    </location>
</feature>
<sequence>MANPRPKRQTLSFRPLQESDFAALPRLTVDEAEAALVYWECSEPGKACAVRDLLRSRQDVTVAELQGRVVALGALYEVEESRQGYLGPLVVDPDLRNHGVGSELMEHLLDIAFRKYRLREVRVRLLGENEDGIMLCSEMGFLPYSNEEHLGFDGRRHVVVQMRINRKQLEDLD</sequence>
<evidence type="ECO:0000259" key="1">
    <source>
        <dbReference type="PROSITE" id="PS51186"/>
    </source>
</evidence>
<gene>
    <name evidence="2" type="ordered locus">Tgr7_1527</name>
</gene>
<keyword evidence="3" id="KW-1185">Reference proteome</keyword>
<dbReference type="Pfam" id="PF00583">
    <property type="entry name" value="Acetyltransf_1"/>
    <property type="match status" value="1"/>
</dbReference>
<dbReference type="GO" id="GO:0016747">
    <property type="term" value="F:acyltransferase activity, transferring groups other than amino-acyl groups"/>
    <property type="evidence" value="ECO:0007669"/>
    <property type="project" value="InterPro"/>
</dbReference>
<dbReference type="STRING" id="396588.Tgr7_1527"/>
<dbReference type="RefSeq" id="WP_012638094.1">
    <property type="nucleotide sequence ID" value="NC_011901.1"/>
</dbReference>
<reference evidence="2 3" key="1">
    <citation type="journal article" date="2011" name="Stand. Genomic Sci.">
        <title>Complete genome sequence of 'Thioalkalivibrio sulfidophilus' HL-EbGr7.</title>
        <authorList>
            <person name="Muyzer G."/>
            <person name="Sorokin D.Y."/>
            <person name="Mavromatis K."/>
            <person name="Lapidus A."/>
            <person name="Clum A."/>
            <person name="Ivanova N."/>
            <person name="Pati A."/>
            <person name="d'Haeseleer P."/>
            <person name="Woyke T."/>
            <person name="Kyrpides N.C."/>
        </authorList>
    </citation>
    <scope>NUCLEOTIDE SEQUENCE [LARGE SCALE GENOMIC DNA]</scope>
    <source>
        <strain evidence="2 3">HL-EbGR7</strain>
    </source>
</reference>
<dbReference type="KEGG" id="tgr:Tgr7_1527"/>
<organism evidence="2 3">
    <name type="scientific">Thioalkalivibrio sulfidiphilus (strain HL-EbGR7)</name>
    <dbReference type="NCBI Taxonomy" id="396588"/>
    <lineage>
        <taxon>Bacteria</taxon>
        <taxon>Pseudomonadati</taxon>
        <taxon>Pseudomonadota</taxon>
        <taxon>Gammaproteobacteria</taxon>
        <taxon>Chromatiales</taxon>
        <taxon>Ectothiorhodospiraceae</taxon>
        <taxon>Thioalkalivibrio</taxon>
    </lineage>
</organism>
<dbReference type="EMBL" id="CP001339">
    <property type="protein sequence ID" value="ACL72611.1"/>
    <property type="molecule type" value="Genomic_DNA"/>
</dbReference>
<dbReference type="CDD" id="cd04301">
    <property type="entry name" value="NAT_SF"/>
    <property type="match status" value="1"/>
</dbReference>
<dbReference type="AlphaFoldDB" id="B8GRQ7"/>